<dbReference type="RefSeq" id="WP_057941891.1">
    <property type="nucleotide sequence ID" value="NZ_CP011131.1"/>
</dbReference>
<feature type="transmembrane region" description="Helical" evidence="5">
    <location>
        <begin position="98"/>
        <end position="114"/>
    </location>
</feature>
<feature type="transmembrane region" description="Helical" evidence="5">
    <location>
        <begin position="72"/>
        <end position="92"/>
    </location>
</feature>
<evidence type="ECO:0000256" key="1">
    <source>
        <dbReference type="ARBA" id="ARBA00004141"/>
    </source>
</evidence>
<organism evidence="6 7">
    <name type="scientific">Lysobacter gummosus</name>
    <dbReference type="NCBI Taxonomy" id="262324"/>
    <lineage>
        <taxon>Bacteria</taxon>
        <taxon>Pseudomonadati</taxon>
        <taxon>Pseudomonadota</taxon>
        <taxon>Gammaproteobacteria</taxon>
        <taxon>Lysobacterales</taxon>
        <taxon>Lysobacteraceae</taxon>
        <taxon>Lysobacter</taxon>
    </lineage>
</organism>
<dbReference type="EMBL" id="CP093547">
    <property type="protein sequence ID" value="UNP30688.1"/>
    <property type="molecule type" value="Genomic_DNA"/>
</dbReference>
<evidence type="ECO:0000256" key="5">
    <source>
        <dbReference type="SAM" id="Phobius"/>
    </source>
</evidence>
<gene>
    <name evidence="6" type="ORF">MOV92_05345</name>
</gene>
<name>A0ABY3XGC5_9GAMM</name>
<protein>
    <submittedName>
        <fullName evidence="6">DoxX family protein</fullName>
    </submittedName>
</protein>
<feature type="transmembrane region" description="Helical" evidence="5">
    <location>
        <begin position="49"/>
        <end position="67"/>
    </location>
</feature>
<proteinExistence type="predicted"/>
<dbReference type="Proteomes" id="UP000829194">
    <property type="component" value="Chromosome"/>
</dbReference>
<evidence type="ECO:0000256" key="3">
    <source>
        <dbReference type="ARBA" id="ARBA00022989"/>
    </source>
</evidence>
<dbReference type="Pfam" id="PF13564">
    <property type="entry name" value="DoxX_2"/>
    <property type="match status" value="1"/>
</dbReference>
<evidence type="ECO:0000313" key="7">
    <source>
        <dbReference type="Proteomes" id="UP000829194"/>
    </source>
</evidence>
<keyword evidence="3 5" id="KW-1133">Transmembrane helix</keyword>
<evidence type="ECO:0000256" key="2">
    <source>
        <dbReference type="ARBA" id="ARBA00022692"/>
    </source>
</evidence>
<reference evidence="6 7" key="1">
    <citation type="submission" date="2022-03" db="EMBL/GenBank/DDBJ databases">
        <title>Complete genome sequence of Lysobacter capsici VKM B-2533 and Lysobacter gummosus 10.1.1, promising sources of lytic agents.</title>
        <authorList>
            <person name="Tarlachkov S.V."/>
            <person name="Kudryakova I.V."/>
            <person name="Afoshin A.S."/>
            <person name="Leontyevskaya E.A."/>
            <person name="Leontyevskaya N.V."/>
        </authorList>
    </citation>
    <scope>NUCLEOTIDE SEQUENCE [LARGE SCALE GENOMIC DNA]</scope>
    <source>
        <strain evidence="6 7">10.1.1</strain>
    </source>
</reference>
<dbReference type="InterPro" id="IPR032808">
    <property type="entry name" value="DoxX"/>
</dbReference>
<keyword evidence="4 5" id="KW-0472">Membrane</keyword>
<keyword evidence="7" id="KW-1185">Reference proteome</keyword>
<sequence>MSRPSPASSPLIWMLRIVLAVALIAAGASKLAGLPFQVELFERLGFGQWFRYFTGATELATAALLLVPRGGFFGGVLLLATMLCAIAVHVFFIGGSPVPALVLGALAAFVAWRLRPTRAPVAAA</sequence>
<keyword evidence="2 5" id="KW-0812">Transmembrane</keyword>
<comment type="subcellular location">
    <subcellularLocation>
        <location evidence="1">Membrane</location>
        <topology evidence="1">Multi-pass membrane protein</topology>
    </subcellularLocation>
</comment>
<evidence type="ECO:0000256" key="4">
    <source>
        <dbReference type="ARBA" id="ARBA00023136"/>
    </source>
</evidence>
<accession>A0ABY3XGC5</accession>
<evidence type="ECO:0000313" key="6">
    <source>
        <dbReference type="EMBL" id="UNP30688.1"/>
    </source>
</evidence>